<feature type="compositionally biased region" description="Polar residues" evidence="6">
    <location>
        <begin position="67"/>
        <end position="85"/>
    </location>
</feature>
<sequence>MAADSGDRNDPGRNLSAVAIPGPSIGGEHLGTPFLDALALDTTDGLTFDMEGDLWYAELSQLPVDINTPNSDQSHNAVHQHQPHLQQAPDLQPDVSTTQVTDSSSSTQVLQGPRGNRLNSPTPNSTSAQSSINTPLTLPPKVGHRFTLEALRSLKEWFSAHVDNPYPTEEEKTLLEHQTGLSRTQITNWLANARRRRIVADSRTNGSSQTPEEYTPTRSGTPIPRRGQTWRDLNPMQRWENSPPENEPALVSDIARAMASGELVSTRGRRGTFSSDEKISRRRRHRSKNSSLGTSRSASTDSRSSRGSISGTSSHSRGRSIQKIRPQKNSLTKPRFTFQCTFCTETFRRKYDWQRHENSLHLPLERVDHLANHFKLGCTMRSWVGDWGFEDSVLKTIENGMPPYLVELERGTPFPFTANGRPPDSPRSAYELITMELAYFIQNYNDTTDTLPSHRTLQLEACRIVFGSEVTFPELNPGSHGGSSWLRDLLLSSDEIVQQARFAPIRSRAESRLSVLRIKGKNALFEECPLEARLQTFIRSQQAKGIHAIPDHELQREAGRIVLQMENELHTKPEYVANWLIGFLNYSKSWIGEFRRRADSVLASDNNEASSTNHGASWQDQLSAQAQPNALPVAGQASWPTVNDWELVGYGDLADTDISRITERRDRADSTPADTLLQDFTWLWSDDQSPPVIPQTNDSPNAEGHSTLRPAWLGPGIYVLNDPNHIPWFAREMKRWVKAAMSPNNPICHVPSDEELRHQARCLLYNEQVSILRPQLT</sequence>
<dbReference type="EMBL" id="JAOQBH010000023">
    <property type="protein sequence ID" value="KAJ4118730.1"/>
    <property type="molecule type" value="Genomic_DNA"/>
</dbReference>
<dbReference type="SMART" id="SM00389">
    <property type="entry name" value="HOX"/>
    <property type="match status" value="1"/>
</dbReference>
<comment type="subcellular location">
    <subcellularLocation>
        <location evidence="5">Nucleus</location>
    </subcellularLocation>
</comment>
<feature type="DNA-binding region" description="Homeobox" evidence="5">
    <location>
        <begin position="147"/>
        <end position="201"/>
    </location>
</feature>
<dbReference type="PANTHER" id="PTHR11850">
    <property type="entry name" value="HOMEOBOX PROTEIN TRANSCRIPTION FACTORS"/>
    <property type="match status" value="1"/>
</dbReference>
<evidence type="ECO:0008006" key="11">
    <source>
        <dbReference type="Google" id="ProtNLM"/>
    </source>
</evidence>
<evidence type="ECO:0000313" key="9">
    <source>
        <dbReference type="EMBL" id="KAJ4118730.1"/>
    </source>
</evidence>
<evidence type="ECO:0000259" key="8">
    <source>
        <dbReference type="PROSITE" id="PS50157"/>
    </source>
</evidence>
<evidence type="ECO:0000256" key="6">
    <source>
        <dbReference type="SAM" id="MobiDB-lite"/>
    </source>
</evidence>
<evidence type="ECO:0000256" key="5">
    <source>
        <dbReference type="PROSITE-ProRule" id="PRU00108"/>
    </source>
</evidence>
<dbReference type="PROSITE" id="PS50157">
    <property type="entry name" value="ZINC_FINGER_C2H2_2"/>
    <property type="match status" value="1"/>
</dbReference>
<evidence type="ECO:0000256" key="2">
    <source>
        <dbReference type="ARBA" id="ARBA00023155"/>
    </source>
</evidence>
<dbReference type="SUPFAM" id="SSF46689">
    <property type="entry name" value="Homeodomain-like"/>
    <property type="match status" value="1"/>
</dbReference>
<feature type="compositionally biased region" description="Polar residues" evidence="6">
    <location>
        <begin position="202"/>
        <end position="220"/>
    </location>
</feature>
<proteinExistence type="predicted"/>
<feature type="compositionally biased region" description="Low complexity" evidence="6">
    <location>
        <begin position="289"/>
        <end position="315"/>
    </location>
</feature>
<accession>A0ABQ8QZU9</accession>
<dbReference type="PROSITE" id="PS50071">
    <property type="entry name" value="HOMEOBOX_2"/>
    <property type="match status" value="1"/>
</dbReference>
<keyword evidence="4" id="KW-0479">Metal-binding</keyword>
<dbReference type="InterPro" id="IPR001356">
    <property type="entry name" value="HD"/>
</dbReference>
<reference evidence="9" key="1">
    <citation type="submission" date="2022-09" db="EMBL/GenBank/DDBJ databases">
        <title>Fusarium specimens isolated from Avocado Roots.</title>
        <authorList>
            <person name="Stajich J."/>
            <person name="Roper C."/>
            <person name="Heimlech-Rivalta G."/>
        </authorList>
    </citation>
    <scope>NUCLEOTIDE SEQUENCE</scope>
    <source>
        <strain evidence="9">CF00095</strain>
    </source>
</reference>
<evidence type="ECO:0000256" key="3">
    <source>
        <dbReference type="ARBA" id="ARBA00023242"/>
    </source>
</evidence>
<gene>
    <name evidence="9" type="ORF">NW768_010790</name>
</gene>
<keyword evidence="10" id="KW-1185">Reference proteome</keyword>
<evidence type="ECO:0000256" key="1">
    <source>
        <dbReference type="ARBA" id="ARBA00023125"/>
    </source>
</evidence>
<feature type="domain" description="Homeobox" evidence="7">
    <location>
        <begin position="145"/>
        <end position="200"/>
    </location>
</feature>
<dbReference type="PROSITE" id="PS00028">
    <property type="entry name" value="ZINC_FINGER_C2H2_1"/>
    <property type="match status" value="1"/>
</dbReference>
<keyword evidence="4" id="KW-0862">Zinc</keyword>
<feature type="domain" description="C2H2-type" evidence="8">
    <location>
        <begin position="338"/>
        <end position="361"/>
    </location>
</feature>
<dbReference type="InterPro" id="IPR050224">
    <property type="entry name" value="TALE_homeobox"/>
</dbReference>
<evidence type="ECO:0000313" key="10">
    <source>
        <dbReference type="Proteomes" id="UP001152024"/>
    </source>
</evidence>
<protein>
    <recommendedName>
        <fullName evidence="11">Monocarboxylate transporter 4</fullName>
    </recommendedName>
</protein>
<dbReference type="Pfam" id="PF05920">
    <property type="entry name" value="Homeobox_KN"/>
    <property type="match status" value="1"/>
</dbReference>
<feature type="region of interest" description="Disordered" evidence="6">
    <location>
        <begin position="66"/>
        <end position="138"/>
    </location>
</feature>
<organism evidence="9 10">
    <name type="scientific">Fusarium equiseti</name>
    <name type="common">Fusarium scirpi</name>
    <dbReference type="NCBI Taxonomy" id="61235"/>
    <lineage>
        <taxon>Eukaryota</taxon>
        <taxon>Fungi</taxon>
        <taxon>Dikarya</taxon>
        <taxon>Ascomycota</taxon>
        <taxon>Pezizomycotina</taxon>
        <taxon>Sordariomycetes</taxon>
        <taxon>Hypocreomycetidae</taxon>
        <taxon>Hypocreales</taxon>
        <taxon>Nectriaceae</taxon>
        <taxon>Fusarium</taxon>
        <taxon>Fusarium incarnatum-equiseti species complex</taxon>
    </lineage>
</organism>
<dbReference type="CDD" id="cd00086">
    <property type="entry name" value="homeodomain"/>
    <property type="match status" value="1"/>
</dbReference>
<dbReference type="InterPro" id="IPR008422">
    <property type="entry name" value="KN_HD"/>
</dbReference>
<feature type="compositionally biased region" description="Basic and acidic residues" evidence="6">
    <location>
        <begin position="1"/>
        <end position="11"/>
    </location>
</feature>
<feature type="compositionally biased region" description="Polar residues" evidence="6">
    <location>
        <begin position="117"/>
        <end position="136"/>
    </location>
</feature>
<dbReference type="InterPro" id="IPR013087">
    <property type="entry name" value="Znf_C2H2_type"/>
</dbReference>
<keyword evidence="3 5" id="KW-0539">Nucleus</keyword>
<feature type="region of interest" description="Disordered" evidence="6">
    <location>
        <begin position="200"/>
        <end position="229"/>
    </location>
</feature>
<evidence type="ECO:0000259" key="7">
    <source>
        <dbReference type="PROSITE" id="PS50071"/>
    </source>
</evidence>
<feature type="compositionally biased region" description="Low complexity" evidence="6">
    <location>
        <begin position="94"/>
        <end position="109"/>
    </location>
</feature>
<name>A0ABQ8QZU9_FUSEQ</name>
<feature type="region of interest" description="Disordered" evidence="6">
    <location>
        <begin position="261"/>
        <end position="328"/>
    </location>
</feature>
<keyword evidence="1 5" id="KW-0238">DNA-binding</keyword>
<keyword evidence="4" id="KW-0863">Zinc-finger</keyword>
<evidence type="ECO:0000256" key="4">
    <source>
        <dbReference type="PROSITE-ProRule" id="PRU00042"/>
    </source>
</evidence>
<dbReference type="Gene3D" id="1.10.10.60">
    <property type="entry name" value="Homeodomain-like"/>
    <property type="match status" value="1"/>
</dbReference>
<keyword evidence="2 5" id="KW-0371">Homeobox</keyword>
<comment type="caution">
    <text evidence="9">The sequence shown here is derived from an EMBL/GenBank/DDBJ whole genome shotgun (WGS) entry which is preliminary data.</text>
</comment>
<feature type="region of interest" description="Disordered" evidence="6">
    <location>
        <begin position="1"/>
        <end position="25"/>
    </location>
</feature>
<dbReference type="InterPro" id="IPR009057">
    <property type="entry name" value="Homeodomain-like_sf"/>
</dbReference>
<feature type="compositionally biased region" description="Basic residues" evidence="6">
    <location>
        <begin position="316"/>
        <end position="326"/>
    </location>
</feature>
<dbReference type="Proteomes" id="UP001152024">
    <property type="component" value="Unassembled WGS sequence"/>
</dbReference>